<sequence length="345" mass="37041">MKKQWLLWGGAGSLVLLVSVVVSISLGAASLPLSQVWLILLHQLPGMSEWIPVTWPESSEQIVMKVRFPRVVLAILIGACLSLAGAGFQGVLRNPLADPFTMGVASGAAVGAAFLILFGLQFALLGEWSTPVVAFLTGLVSLWIVLALAKTQGKLQTETLILSGVVIQAFLGSLVSFMVSLSDQTVNEIVFWLMGSLSFRGWAFTYVLVPYLLIGMLVLLSYARSLNLFALGERQAAHLGVHVDKTKFVILLVSTLLTAAAVSIAGVIGFVGLVVPHLVRLMVGPDYRILLPMATICGGVYVLWADTLARMLLAPTEIPLGVVTAFLGAPFFAYLLKQKKQIGRR</sequence>
<dbReference type="Pfam" id="PF01032">
    <property type="entry name" value="FecCD"/>
    <property type="match status" value="1"/>
</dbReference>
<keyword evidence="7 8" id="KW-0472">Membrane</keyword>
<evidence type="ECO:0000256" key="6">
    <source>
        <dbReference type="ARBA" id="ARBA00022989"/>
    </source>
</evidence>
<dbReference type="SUPFAM" id="SSF81345">
    <property type="entry name" value="ABC transporter involved in vitamin B12 uptake, BtuC"/>
    <property type="match status" value="1"/>
</dbReference>
<dbReference type="CDD" id="cd06550">
    <property type="entry name" value="TM_ABC_iron-siderophores_like"/>
    <property type="match status" value="1"/>
</dbReference>
<dbReference type="RefSeq" id="WP_122906354.1">
    <property type="nucleotide sequence ID" value="NZ_CP154342.1"/>
</dbReference>
<evidence type="ECO:0000256" key="2">
    <source>
        <dbReference type="ARBA" id="ARBA00007935"/>
    </source>
</evidence>
<gene>
    <name evidence="9" type="ORF">EDM57_19455</name>
</gene>
<evidence type="ECO:0000256" key="5">
    <source>
        <dbReference type="ARBA" id="ARBA00022692"/>
    </source>
</evidence>
<dbReference type="Proteomes" id="UP000268829">
    <property type="component" value="Unassembled WGS sequence"/>
</dbReference>
<evidence type="ECO:0000313" key="9">
    <source>
        <dbReference type="EMBL" id="RNB53475.1"/>
    </source>
</evidence>
<keyword evidence="10" id="KW-1185">Reference proteome</keyword>
<evidence type="ECO:0000256" key="4">
    <source>
        <dbReference type="ARBA" id="ARBA00022475"/>
    </source>
</evidence>
<evidence type="ECO:0000256" key="3">
    <source>
        <dbReference type="ARBA" id="ARBA00022448"/>
    </source>
</evidence>
<feature type="transmembrane region" description="Helical" evidence="8">
    <location>
        <begin position="287"/>
        <end position="306"/>
    </location>
</feature>
<dbReference type="InterPro" id="IPR037294">
    <property type="entry name" value="ABC_BtuC-like"/>
</dbReference>
<feature type="transmembrane region" description="Helical" evidence="8">
    <location>
        <begin position="318"/>
        <end position="336"/>
    </location>
</feature>
<dbReference type="PANTHER" id="PTHR30472:SF25">
    <property type="entry name" value="ABC TRANSPORTER PERMEASE PROTEIN MJ0876-RELATED"/>
    <property type="match status" value="1"/>
</dbReference>
<feature type="transmembrane region" description="Helical" evidence="8">
    <location>
        <begin position="132"/>
        <end position="149"/>
    </location>
</feature>
<keyword evidence="4" id="KW-1003">Cell membrane</keyword>
<protein>
    <submittedName>
        <fullName evidence="9">Iron ABC transporter permease</fullName>
    </submittedName>
</protein>
<feature type="transmembrane region" description="Helical" evidence="8">
    <location>
        <begin position="6"/>
        <end position="31"/>
    </location>
</feature>
<dbReference type="InterPro" id="IPR000522">
    <property type="entry name" value="ABC_transptr_permease_BtuC"/>
</dbReference>
<dbReference type="GO" id="GO:0022857">
    <property type="term" value="F:transmembrane transporter activity"/>
    <property type="evidence" value="ECO:0007669"/>
    <property type="project" value="InterPro"/>
</dbReference>
<comment type="subcellular location">
    <subcellularLocation>
        <location evidence="1">Cell membrane</location>
        <topology evidence="1">Multi-pass membrane protein</topology>
    </subcellularLocation>
</comment>
<evidence type="ECO:0000256" key="1">
    <source>
        <dbReference type="ARBA" id="ARBA00004651"/>
    </source>
</evidence>
<comment type="caution">
    <text evidence="9">The sequence shown here is derived from an EMBL/GenBank/DDBJ whole genome shotgun (WGS) entry which is preliminary data.</text>
</comment>
<reference evidence="9 10" key="1">
    <citation type="submission" date="2018-10" db="EMBL/GenBank/DDBJ databases">
        <title>Phylogenomics of Brevibacillus.</title>
        <authorList>
            <person name="Dunlap C."/>
        </authorList>
    </citation>
    <scope>NUCLEOTIDE SEQUENCE [LARGE SCALE GENOMIC DNA]</scope>
    <source>
        <strain evidence="9 10">DSM 100115</strain>
    </source>
</reference>
<name>A0A3M8ASF4_9BACL</name>
<dbReference type="AlphaFoldDB" id="A0A3M8ASF4"/>
<dbReference type="FunFam" id="1.10.3470.10:FF:000001">
    <property type="entry name" value="Vitamin B12 ABC transporter permease BtuC"/>
    <property type="match status" value="1"/>
</dbReference>
<evidence type="ECO:0000313" key="10">
    <source>
        <dbReference type="Proteomes" id="UP000268829"/>
    </source>
</evidence>
<dbReference type="GO" id="GO:0033214">
    <property type="term" value="P:siderophore-iron import into cell"/>
    <property type="evidence" value="ECO:0007669"/>
    <property type="project" value="TreeGrafter"/>
</dbReference>
<keyword evidence="3" id="KW-0813">Transport</keyword>
<dbReference type="Gene3D" id="1.10.3470.10">
    <property type="entry name" value="ABC transporter involved in vitamin B12 uptake, BtuC"/>
    <property type="match status" value="1"/>
</dbReference>
<accession>A0A3M8ASF4</accession>
<dbReference type="PANTHER" id="PTHR30472">
    <property type="entry name" value="FERRIC ENTEROBACTIN TRANSPORT SYSTEM PERMEASE PROTEIN"/>
    <property type="match status" value="1"/>
</dbReference>
<evidence type="ECO:0000256" key="8">
    <source>
        <dbReference type="SAM" id="Phobius"/>
    </source>
</evidence>
<feature type="transmembrane region" description="Helical" evidence="8">
    <location>
        <begin position="71"/>
        <end position="92"/>
    </location>
</feature>
<keyword evidence="6 8" id="KW-1133">Transmembrane helix</keyword>
<keyword evidence="5 8" id="KW-0812">Transmembrane</keyword>
<proteinExistence type="inferred from homology"/>
<organism evidence="9 10">
    <name type="scientific">Brevibacillus gelatini</name>
    <dbReference type="NCBI Taxonomy" id="1655277"/>
    <lineage>
        <taxon>Bacteria</taxon>
        <taxon>Bacillati</taxon>
        <taxon>Bacillota</taxon>
        <taxon>Bacilli</taxon>
        <taxon>Bacillales</taxon>
        <taxon>Paenibacillaceae</taxon>
        <taxon>Brevibacillus</taxon>
    </lineage>
</organism>
<feature type="transmembrane region" description="Helical" evidence="8">
    <location>
        <begin position="104"/>
        <end position="125"/>
    </location>
</feature>
<dbReference type="OrthoDB" id="9811721at2"/>
<dbReference type="GO" id="GO:0005886">
    <property type="term" value="C:plasma membrane"/>
    <property type="evidence" value="ECO:0007669"/>
    <property type="project" value="UniProtKB-SubCell"/>
</dbReference>
<feature type="transmembrane region" description="Helical" evidence="8">
    <location>
        <begin position="161"/>
        <end position="181"/>
    </location>
</feature>
<feature type="transmembrane region" description="Helical" evidence="8">
    <location>
        <begin position="202"/>
        <end position="223"/>
    </location>
</feature>
<feature type="transmembrane region" description="Helical" evidence="8">
    <location>
        <begin position="248"/>
        <end position="275"/>
    </location>
</feature>
<dbReference type="EMBL" id="RHHS01000048">
    <property type="protein sequence ID" value="RNB53475.1"/>
    <property type="molecule type" value="Genomic_DNA"/>
</dbReference>
<evidence type="ECO:0000256" key="7">
    <source>
        <dbReference type="ARBA" id="ARBA00023136"/>
    </source>
</evidence>
<comment type="similarity">
    <text evidence="2">Belongs to the binding-protein-dependent transport system permease family. FecCD subfamily.</text>
</comment>